<gene>
    <name evidence="2" type="ORF">GCM10018980_58500</name>
</gene>
<feature type="region of interest" description="Disordered" evidence="1">
    <location>
        <begin position="1"/>
        <end position="33"/>
    </location>
</feature>
<feature type="compositionally biased region" description="Basic and acidic residues" evidence="1">
    <location>
        <begin position="10"/>
        <end position="24"/>
    </location>
</feature>
<name>A0A919KET4_9ACTN</name>
<evidence type="ECO:0008006" key="4">
    <source>
        <dbReference type="Google" id="ProtNLM"/>
    </source>
</evidence>
<organism evidence="2 3">
    <name type="scientific">Streptomyces capoamus</name>
    <dbReference type="NCBI Taxonomy" id="68183"/>
    <lineage>
        <taxon>Bacteria</taxon>
        <taxon>Bacillati</taxon>
        <taxon>Actinomycetota</taxon>
        <taxon>Actinomycetes</taxon>
        <taxon>Kitasatosporales</taxon>
        <taxon>Streptomycetaceae</taxon>
        <taxon>Streptomyces</taxon>
    </lineage>
</organism>
<proteinExistence type="predicted"/>
<accession>A0A919KET4</accession>
<evidence type="ECO:0000313" key="2">
    <source>
        <dbReference type="EMBL" id="GHG66250.1"/>
    </source>
</evidence>
<evidence type="ECO:0000256" key="1">
    <source>
        <dbReference type="SAM" id="MobiDB-lite"/>
    </source>
</evidence>
<dbReference type="RefSeq" id="WP_189985177.1">
    <property type="nucleotide sequence ID" value="NZ_BNBF01000021.1"/>
</dbReference>
<dbReference type="InterPro" id="IPR006448">
    <property type="entry name" value="Phage_term_ssu_P27"/>
</dbReference>
<sequence length="159" mass="17243">MTATKPISQHFREGTYRPDRHADRLSLPPSDLTEPDWSTVIGDGPDASKVKADASDIWRRIVPALSAATRISDAQREVVVTFCTAQARVWEAERIISRDGLLVVGVNGVLVKNPATTVLNTYANILKAARVELGLSPSAAARITVIAPDEDDDPDGIWD</sequence>
<comment type="caution">
    <text evidence="2">The sequence shown here is derived from an EMBL/GenBank/DDBJ whole genome shotgun (WGS) entry which is preliminary data.</text>
</comment>
<dbReference type="EMBL" id="BNBF01000021">
    <property type="protein sequence ID" value="GHG66250.1"/>
    <property type="molecule type" value="Genomic_DNA"/>
</dbReference>
<reference evidence="3" key="1">
    <citation type="journal article" date="2019" name="Int. J. Syst. Evol. Microbiol.">
        <title>The Global Catalogue of Microorganisms (GCM) 10K type strain sequencing project: providing services to taxonomists for standard genome sequencing and annotation.</title>
        <authorList>
            <consortium name="The Broad Institute Genomics Platform"/>
            <consortium name="The Broad Institute Genome Sequencing Center for Infectious Disease"/>
            <person name="Wu L."/>
            <person name="Ma J."/>
        </authorList>
    </citation>
    <scope>NUCLEOTIDE SEQUENCE [LARGE SCALE GENOMIC DNA]</scope>
    <source>
        <strain evidence="3">JCM 4253</strain>
    </source>
</reference>
<dbReference type="Pfam" id="PF05119">
    <property type="entry name" value="Terminase_4"/>
    <property type="match status" value="1"/>
</dbReference>
<dbReference type="NCBIfam" id="TIGR01558">
    <property type="entry name" value="sm_term_P27"/>
    <property type="match status" value="1"/>
</dbReference>
<dbReference type="Proteomes" id="UP000619355">
    <property type="component" value="Unassembled WGS sequence"/>
</dbReference>
<dbReference type="AlphaFoldDB" id="A0A919KET4"/>
<protein>
    <recommendedName>
        <fullName evidence="4">Phage terminase small subunit P27 family</fullName>
    </recommendedName>
</protein>
<evidence type="ECO:0000313" key="3">
    <source>
        <dbReference type="Proteomes" id="UP000619355"/>
    </source>
</evidence>
<keyword evidence="3" id="KW-1185">Reference proteome</keyword>